<comment type="caution">
    <text evidence="1">The sequence shown here is derived from an EMBL/GenBank/DDBJ whole genome shotgun (WGS) entry which is preliminary data.</text>
</comment>
<evidence type="ECO:0000313" key="2">
    <source>
        <dbReference type="Proteomes" id="UP000251313"/>
    </source>
</evidence>
<evidence type="ECO:0000313" key="1">
    <source>
        <dbReference type="EMBL" id="SQA62963.1"/>
    </source>
</evidence>
<organism evidence="1 2">
    <name type="scientific">Yokenella regensburgei</name>
    <dbReference type="NCBI Taxonomy" id="158877"/>
    <lineage>
        <taxon>Bacteria</taxon>
        <taxon>Pseudomonadati</taxon>
        <taxon>Pseudomonadota</taxon>
        <taxon>Gammaproteobacteria</taxon>
        <taxon>Enterobacterales</taxon>
        <taxon>Enterobacteriaceae</taxon>
        <taxon>Yokenella</taxon>
    </lineage>
</organism>
<dbReference type="AlphaFoldDB" id="A0AB38FWG4"/>
<accession>A0AB38FWG4</accession>
<gene>
    <name evidence="1" type="ORF">NCTC11967_01982</name>
</gene>
<protein>
    <submittedName>
        <fullName evidence="1">Uncharacterized protein</fullName>
    </submittedName>
</protein>
<reference evidence="1 2" key="1">
    <citation type="submission" date="2018-06" db="EMBL/GenBank/DDBJ databases">
        <authorList>
            <consortium name="Pathogen Informatics"/>
            <person name="Doyle S."/>
        </authorList>
    </citation>
    <scope>NUCLEOTIDE SEQUENCE [LARGE SCALE GENOMIC DNA]</scope>
    <source>
        <strain evidence="1 2">NCTC11967</strain>
    </source>
</reference>
<sequence length="67" mass="7295">MSNVPFKCPGCNHDLTVHTGTEISDVDDVTGTTCAHCRHTVDKDDLIQQAREHAAILVSNLLDKHIG</sequence>
<dbReference type="Proteomes" id="UP000251313">
    <property type="component" value="Unassembled WGS sequence"/>
</dbReference>
<proteinExistence type="predicted"/>
<name>A0AB38FWG4_9ENTR</name>
<dbReference type="EMBL" id="UAVL01000009">
    <property type="protein sequence ID" value="SQA62963.1"/>
    <property type="molecule type" value="Genomic_DNA"/>
</dbReference>